<dbReference type="Gene3D" id="1.20.140.10">
    <property type="entry name" value="Butyryl-CoA Dehydrogenase, subunit A, domain 3"/>
    <property type="match status" value="1"/>
</dbReference>
<evidence type="ECO:0000313" key="4">
    <source>
        <dbReference type="Proteomes" id="UP000494115"/>
    </source>
</evidence>
<dbReference type="Pfam" id="PF00441">
    <property type="entry name" value="Acyl-CoA_dh_1"/>
    <property type="match status" value="1"/>
</dbReference>
<name>A0A6S7BI35_9BURK</name>
<organism evidence="3 4">
    <name type="scientific">Pararobbsia alpina</name>
    <dbReference type="NCBI Taxonomy" id="621374"/>
    <lineage>
        <taxon>Bacteria</taxon>
        <taxon>Pseudomonadati</taxon>
        <taxon>Pseudomonadota</taxon>
        <taxon>Betaproteobacteria</taxon>
        <taxon>Burkholderiales</taxon>
        <taxon>Burkholderiaceae</taxon>
        <taxon>Pararobbsia</taxon>
    </lineage>
</organism>
<dbReference type="InterPro" id="IPR009075">
    <property type="entry name" value="AcylCo_DH/oxidase_C"/>
</dbReference>
<sequence length="90" mass="9749">MRTLRDDTLAAMAAGRPDTMLRVLEVKASAAEATLEVTDTAMRICGGAAFRKEVGIERLFRDARAASIMAPTSDVLYDFIGRVLCDMPLA</sequence>
<dbReference type="AlphaFoldDB" id="A0A6S7BI35"/>
<dbReference type="PANTHER" id="PTHR43831">
    <property type="entry name" value="ISOBUTYRYL-COA DEHYDROGENASE"/>
    <property type="match status" value="1"/>
</dbReference>
<keyword evidence="1" id="KW-0285">Flavoprotein</keyword>
<evidence type="ECO:0000256" key="1">
    <source>
        <dbReference type="ARBA" id="ARBA00022630"/>
    </source>
</evidence>
<dbReference type="InterPro" id="IPR036250">
    <property type="entry name" value="AcylCo_DH-like_C"/>
</dbReference>
<accession>A0A6S7BI35</accession>
<evidence type="ECO:0000313" key="3">
    <source>
        <dbReference type="EMBL" id="CAB3789395.1"/>
    </source>
</evidence>
<dbReference type="EMBL" id="CADIKM010000011">
    <property type="protein sequence ID" value="CAB3789395.1"/>
    <property type="molecule type" value="Genomic_DNA"/>
</dbReference>
<proteinExistence type="predicted"/>
<dbReference type="SUPFAM" id="SSF47203">
    <property type="entry name" value="Acyl-CoA dehydrogenase C-terminal domain-like"/>
    <property type="match status" value="1"/>
</dbReference>
<evidence type="ECO:0000259" key="2">
    <source>
        <dbReference type="Pfam" id="PF00441"/>
    </source>
</evidence>
<keyword evidence="4" id="KW-1185">Reference proteome</keyword>
<feature type="domain" description="Acyl-CoA dehydrogenase/oxidase C-terminal" evidence="2">
    <location>
        <begin position="2"/>
        <end position="84"/>
    </location>
</feature>
<gene>
    <name evidence="3" type="ORF">LMG28138_02758</name>
</gene>
<dbReference type="InterPro" id="IPR052547">
    <property type="entry name" value="Mito_Isobutyryl-CoADH"/>
</dbReference>
<reference evidence="3 4" key="1">
    <citation type="submission" date="2020-04" db="EMBL/GenBank/DDBJ databases">
        <authorList>
            <person name="De Canck E."/>
        </authorList>
    </citation>
    <scope>NUCLEOTIDE SEQUENCE [LARGE SCALE GENOMIC DNA]</scope>
    <source>
        <strain evidence="3 4">LMG 28138</strain>
    </source>
</reference>
<dbReference type="Proteomes" id="UP000494115">
    <property type="component" value="Unassembled WGS sequence"/>
</dbReference>
<dbReference type="PANTHER" id="PTHR43831:SF1">
    <property type="entry name" value="ISOBUTYRYL-COA DEHYDROGENASE, MITOCHONDRIAL"/>
    <property type="match status" value="1"/>
</dbReference>
<dbReference type="GO" id="GO:0016627">
    <property type="term" value="F:oxidoreductase activity, acting on the CH-CH group of donors"/>
    <property type="evidence" value="ECO:0007669"/>
    <property type="project" value="InterPro"/>
</dbReference>
<protein>
    <recommendedName>
        <fullName evidence="2">Acyl-CoA dehydrogenase/oxidase C-terminal domain-containing protein</fullName>
    </recommendedName>
</protein>